<proteinExistence type="predicted"/>
<comment type="caution">
    <text evidence="1">The sequence shown here is derived from an EMBL/GenBank/DDBJ whole genome shotgun (WGS) entry which is preliminary data.</text>
</comment>
<protein>
    <submittedName>
        <fullName evidence="1">Uncharacterized protein</fullName>
    </submittedName>
</protein>
<evidence type="ECO:0000313" key="1">
    <source>
        <dbReference type="EMBL" id="KAK6748421.1"/>
    </source>
</evidence>
<evidence type="ECO:0000313" key="2">
    <source>
        <dbReference type="Proteomes" id="UP001303046"/>
    </source>
</evidence>
<reference evidence="1 2" key="1">
    <citation type="submission" date="2023-08" db="EMBL/GenBank/DDBJ databases">
        <title>A Necator americanus chromosomal reference genome.</title>
        <authorList>
            <person name="Ilik V."/>
            <person name="Petrzelkova K.J."/>
            <person name="Pardy F."/>
            <person name="Fuh T."/>
            <person name="Niatou-Singa F.S."/>
            <person name="Gouil Q."/>
            <person name="Baker L."/>
            <person name="Ritchie M.E."/>
            <person name="Jex A.R."/>
            <person name="Gazzola D."/>
            <person name="Li H."/>
            <person name="Toshio Fujiwara R."/>
            <person name="Zhan B."/>
            <person name="Aroian R.V."/>
            <person name="Pafco B."/>
            <person name="Schwarz E.M."/>
        </authorList>
    </citation>
    <scope>NUCLEOTIDE SEQUENCE [LARGE SCALE GENOMIC DNA]</scope>
    <source>
        <strain evidence="1 2">Aroian</strain>
        <tissue evidence="1">Whole animal</tissue>
    </source>
</reference>
<dbReference type="EMBL" id="JAVFWL010000004">
    <property type="protein sequence ID" value="KAK6748421.1"/>
    <property type="molecule type" value="Genomic_DNA"/>
</dbReference>
<dbReference type="Proteomes" id="UP001303046">
    <property type="component" value="Unassembled WGS sequence"/>
</dbReference>
<accession>A0ABR1DG43</accession>
<gene>
    <name evidence="1" type="primary">Necator_chrIV.g14489</name>
    <name evidence="1" type="ORF">RB195_001195</name>
</gene>
<name>A0ABR1DG43_NECAM</name>
<keyword evidence="2" id="KW-1185">Reference proteome</keyword>
<sequence>MFEILQTANIETVIQIFNEGLVTKQEGLNHLDASEKEEIADRVINELLVASGIPDNTDSDLFYPLVSRFFDAVGYYMFSKVSENAPRQLFSHPFKC</sequence>
<organism evidence="1 2">
    <name type="scientific">Necator americanus</name>
    <name type="common">Human hookworm</name>
    <dbReference type="NCBI Taxonomy" id="51031"/>
    <lineage>
        <taxon>Eukaryota</taxon>
        <taxon>Metazoa</taxon>
        <taxon>Ecdysozoa</taxon>
        <taxon>Nematoda</taxon>
        <taxon>Chromadorea</taxon>
        <taxon>Rhabditida</taxon>
        <taxon>Rhabditina</taxon>
        <taxon>Rhabditomorpha</taxon>
        <taxon>Strongyloidea</taxon>
        <taxon>Ancylostomatidae</taxon>
        <taxon>Bunostominae</taxon>
        <taxon>Necator</taxon>
    </lineage>
</organism>